<name>A0ABS1R3Z3_9SPHI</name>
<dbReference type="Gene3D" id="2.60.40.2030">
    <property type="match status" value="1"/>
</dbReference>
<keyword evidence="2" id="KW-1185">Reference proteome</keyword>
<dbReference type="Pfam" id="PF16132">
    <property type="entry name" value="DUF4843"/>
    <property type="match status" value="1"/>
</dbReference>
<reference evidence="1 2" key="1">
    <citation type="submission" date="2021-01" db="EMBL/GenBank/DDBJ databases">
        <title>C459-1 draft genome sequence.</title>
        <authorList>
            <person name="Zhang X.-F."/>
        </authorList>
    </citation>
    <scope>NUCLEOTIDE SEQUENCE [LARGE SCALE GENOMIC DNA]</scope>
    <source>
        <strain evidence="2">C459-1</strain>
    </source>
</reference>
<accession>A0ABS1R3Z3</accession>
<comment type="caution">
    <text evidence="1">The sequence shown here is derived from an EMBL/GenBank/DDBJ whole genome shotgun (WGS) entry which is preliminary data.</text>
</comment>
<dbReference type="InterPro" id="IPR032299">
    <property type="entry name" value="DUF4843"/>
</dbReference>
<dbReference type="InterPro" id="IPR038081">
    <property type="entry name" value="CalX-like_sf"/>
</dbReference>
<dbReference type="RefSeq" id="WP_202103173.1">
    <property type="nucleotide sequence ID" value="NZ_JAERTY010000005.1"/>
</dbReference>
<organism evidence="1 2">
    <name type="scientific">Sphingobacterium faecale</name>
    <dbReference type="NCBI Taxonomy" id="2803775"/>
    <lineage>
        <taxon>Bacteria</taxon>
        <taxon>Pseudomonadati</taxon>
        <taxon>Bacteroidota</taxon>
        <taxon>Sphingobacteriia</taxon>
        <taxon>Sphingobacteriales</taxon>
        <taxon>Sphingobacteriaceae</taxon>
        <taxon>Sphingobacterium</taxon>
    </lineage>
</organism>
<dbReference type="EMBL" id="JAERTY010000005">
    <property type="protein sequence ID" value="MBL1409430.1"/>
    <property type="molecule type" value="Genomic_DNA"/>
</dbReference>
<protein>
    <submittedName>
        <fullName evidence="1">DUF4843 domain-containing protein</fullName>
    </submittedName>
</protein>
<sequence>MKKKLLNILFLIPFLTHISCEKSISLYEGEEGDVSGIYFYSVNGTNIAGIPTSYRDSIIYSFENDAQTVTTRIINVPVRTLGNTSDQDRPFKVKVSGGTAKEGIDYEPLLESYSIPAGKSSFNIPVRLKRTPLLSQKRLTIDFELVENQNFKLLLPELKNIGNNKTMIATKFRISFSEIIKESFYYSIFGPEYFGDWSVKKNKLLNELMGWKSSDWENAGASGAPISLGRFPYAAEVLKGYLEDNLQANTPVYEEDGVTLMQLGPEYMVDYSNIQN</sequence>
<evidence type="ECO:0000313" key="1">
    <source>
        <dbReference type="EMBL" id="MBL1409430.1"/>
    </source>
</evidence>
<evidence type="ECO:0000313" key="2">
    <source>
        <dbReference type="Proteomes" id="UP000625283"/>
    </source>
</evidence>
<dbReference type="Proteomes" id="UP000625283">
    <property type="component" value="Unassembled WGS sequence"/>
</dbReference>
<gene>
    <name evidence="1" type="ORF">JKG61_11770</name>
</gene>
<proteinExistence type="predicted"/>